<feature type="compositionally biased region" description="Basic residues" evidence="13">
    <location>
        <begin position="69"/>
        <end position="78"/>
    </location>
</feature>
<evidence type="ECO:0000256" key="9">
    <source>
        <dbReference type="ARBA" id="ARBA00023015"/>
    </source>
</evidence>
<name>X1ZCN7_CAPTE</name>
<dbReference type="Pfam" id="PF00856">
    <property type="entry name" value="SET"/>
    <property type="match status" value="1"/>
</dbReference>
<comment type="subcellular location">
    <subcellularLocation>
        <location evidence="2">Chromosome</location>
    </subcellularLocation>
    <subcellularLocation>
        <location evidence="1">Nucleus</location>
    </subcellularLocation>
</comment>
<evidence type="ECO:0000256" key="2">
    <source>
        <dbReference type="ARBA" id="ARBA00004286"/>
    </source>
</evidence>
<reference evidence="15" key="3">
    <citation type="submission" date="2015-06" db="UniProtKB">
        <authorList>
            <consortium name="EnsemblMetazoa"/>
        </authorList>
    </citation>
    <scope>IDENTIFICATION</scope>
</reference>
<dbReference type="Proteomes" id="UP000014760">
    <property type="component" value="Unassembled WGS sequence"/>
</dbReference>
<evidence type="ECO:0000256" key="8">
    <source>
        <dbReference type="ARBA" id="ARBA00022853"/>
    </source>
</evidence>
<organism evidence="15 16">
    <name type="scientific">Capitella teleta</name>
    <name type="common">Polychaete worm</name>
    <dbReference type="NCBI Taxonomy" id="283909"/>
    <lineage>
        <taxon>Eukaryota</taxon>
        <taxon>Metazoa</taxon>
        <taxon>Spiralia</taxon>
        <taxon>Lophotrochozoa</taxon>
        <taxon>Annelida</taxon>
        <taxon>Polychaeta</taxon>
        <taxon>Sedentaria</taxon>
        <taxon>Scolecida</taxon>
        <taxon>Capitellidae</taxon>
        <taxon>Capitella</taxon>
    </lineage>
</organism>
<dbReference type="InterPro" id="IPR001214">
    <property type="entry name" value="SET_dom"/>
</dbReference>
<dbReference type="OMA" id="NHSILRP"/>
<evidence type="ECO:0000256" key="10">
    <source>
        <dbReference type="ARBA" id="ARBA00023163"/>
    </source>
</evidence>
<feature type="region of interest" description="Disordered" evidence="13">
    <location>
        <begin position="1"/>
        <end position="36"/>
    </location>
</feature>
<evidence type="ECO:0000256" key="13">
    <source>
        <dbReference type="SAM" id="MobiDB-lite"/>
    </source>
</evidence>
<evidence type="ECO:0000256" key="3">
    <source>
        <dbReference type="ARBA" id="ARBA00012187"/>
    </source>
</evidence>
<dbReference type="InterPro" id="IPR016858">
    <property type="entry name" value="KMT5A-like"/>
</dbReference>
<evidence type="ECO:0000256" key="1">
    <source>
        <dbReference type="ARBA" id="ARBA00004123"/>
    </source>
</evidence>
<dbReference type="CDD" id="cd10528">
    <property type="entry name" value="SET_SETD8"/>
    <property type="match status" value="1"/>
</dbReference>
<keyword evidence="5" id="KW-0489">Methyltransferase</keyword>
<dbReference type="GO" id="GO:0043516">
    <property type="term" value="P:regulation of DNA damage response, signal transduction by p53 class mediator"/>
    <property type="evidence" value="ECO:0007669"/>
    <property type="project" value="TreeGrafter"/>
</dbReference>
<accession>X1ZCN7</accession>
<dbReference type="PANTHER" id="PTHR46167">
    <property type="entry name" value="N-LYSINE METHYLTRANSFERASE KMT5A"/>
    <property type="match status" value="1"/>
</dbReference>
<comment type="catalytic activity">
    <reaction evidence="12">
        <text>L-lysyl(20)-[histone H4] + S-adenosyl-L-methionine = N(6)-methyl-L-lysyl(20)-[histone H4] + S-adenosyl-L-homocysteine + H(+)</text>
        <dbReference type="Rhea" id="RHEA:60344"/>
        <dbReference type="Rhea" id="RHEA-COMP:15554"/>
        <dbReference type="Rhea" id="RHEA-COMP:15555"/>
        <dbReference type="ChEBI" id="CHEBI:15378"/>
        <dbReference type="ChEBI" id="CHEBI:29969"/>
        <dbReference type="ChEBI" id="CHEBI:57856"/>
        <dbReference type="ChEBI" id="CHEBI:59789"/>
        <dbReference type="ChEBI" id="CHEBI:61929"/>
        <dbReference type="EC" id="2.1.1.361"/>
    </reaction>
</comment>
<dbReference type="SMART" id="SM00317">
    <property type="entry name" value="SET"/>
    <property type="match status" value="1"/>
</dbReference>
<dbReference type="EnsemblMetazoa" id="CapteT172225">
    <property type="protein sequence ID" value="CapteP172225"/>
    <property type="gene ID" value="CapteG172225"/>
</dbReference>
<evidence type="ECO:0000259" key="14">
    <source>
        <dbReference type="PROSITE" id="PS50280"/>
    </source>
</evidence>
<dbReference type="EMBL" id="AMQN01000480">
    <property type="status" value="NOT_ANNOTATED_CDS"/>
    <property type="molecule type" value="Genomic_DNA"/>
</dbReference>
<feature type="region of interest" description="Disordered" evidence="13">
    <location>
        <begin position="60"/>
        <end position="110"/>
    </location>
</feature>
<dbReference type="InterPro" id="IPR046341">
    <property type="entry name" value="SET_dom_sf"/>
</dbReference>
<evidence type="ECO:0000256" key="7">
    <source>
        <dbReference type="ARBA" id="ARBA00022691"/>
    </source>
</evidence>
<keyword evidence="4" id="KW-0158">Chromosome</keyword>
<evidence type="ECO:0000256" key="6">
    <source>
        <dbReference type="ARBA" id="ARBA00022679"/>
    </source>
</evidence>
<keyword evidence="8" id="KW-0156">Chromatin regulator</keyword>
<keyword evidence="7" id="KW-0949">S-adenosyl-L-methionine</keyword>
<evidence type="ECO:0000256" key="5">
    <source>
        <dbReference type="ARBA" id="ARBA00022603"/>
    </source>
</evidence>
<dbReference type="OrthoDB" id="5560686at2759"/>
<dbReference type="HOGENOM" id="CLU_047978_2_0_1"/>
<evidence type="ECO:0000256" key="4">
    <source>
        <dbReference type="ARBA" id="ARBA00022454"/>
    </source>
</evidence>
<feature type="domain" description="SET" evidence="14">
    <location>
        <begin position="148"/>
        <end position="269"/>
    </location>
</feature>
<dbReference type="PROSITE" id="PS51571">
    <property type="entry name" value="SAM_MT43_PR_SET"/>
    <property type="match status" value="1"/>
</dbReference>
<keyword evidence="10" id="KW-0804">Transcription</keyword>
<proteinExistence type="predicted"/>
<reference evidence="16" key="1">
    <citation type="submission" date="2012-12" db="EMBL/GenBank/DDBJ databases">
        <authorList>
            <person name="Hellsten U."/>
            <person name="Grimwood J."/>
            <person name="Chapman J.A."/>
            <person name="Shapiro H."/>
            <person name="Aerts A."/>
            <person name="Otillar R.P."/>
            <person name="Terry A.Y."/>
            <person name="Boore J.L."/>
            <person name="Simakov O."/>
            <person name="Marletaz F."/>
            <person name="Cho S.-J."/>
            <person name="Edsinger-Gonzales E."/>
            <person name="Havlak P."/>
            <person name="Kuo D.-H."/>
            <person name="Larsson T."/>
            <person name="Lv J."/>
            <person name="Arendt D."/>
            <person name="Savage R."/>
            <person name="Osoegawa K."/>
            <person name="de Jong P."/>
            <person name="Lindberg D.R."/>
            <person name="Seaver E.C."/>
            <person name="Weisblat D.A."/>
            <person name="Putnam N.H."/>
            <person name="Grigoriev I.V."/>
            <person name="Rokhsar D.S."/>
        </authorList>
    </citation>
    <scope>NUCLEOTIDE SEQUENCE</scope>
    <source>
        <strain evidence="16">I ESC-2004</strain>
    </source>
</reference>
<reference evidence="16" key="2">
    <citation type="journal article" date="2013" name="Nature">
        <title>Insights into bilaterian evolution from three spiralian genomes.</title>
        <authorList>
            <person name="Simakov O."/>
            <person name="Marletaz F."/>
            <person name="Cho S.J."/>
            <person name="Edsinger-Gonzales E."/>
            <person name="Havlak P."/>
            <person name="Hellsten U."/>
            <person name="Kuo D.H."/>
            <person name="Larsson T."/>
            <person name="Lv J."/>
            <person name="Arendt D."/>
            <person name="Savage R."/>
            <person name="Osoegawa K."/>
            <person name="de Jong P."/>
            <person name="Grimwood J."/>
            <person name="Chapman J.A."/>
            <person name="Shapiro H."/>
            <person name="Aerts A."/>
            <person name="Otillar R.P."/>
            <person name="Terry A.Y."/>
            <person name="Boore J.L."/>
            <person name="Grigoriev I.V."/>
            <person name="Lindberg D.R."/>
            <person name="Seaver E.C."/>
            <person name="Weisblat D.A."/>
            <person name="Putnam N.H."/>
            <person name="Rokhsar D.S."/>
        </authorList>
    </citation>
    <scope>NUCLEOTIDE SEQUENCE</scope>
    <source>
        <strain evidence="16">I ESC-2004</strain>
    </source>
</reference>
<dbReference type="Gene3D" id="2.170.270.10">
    <property type="entry name" value="SET domain"/>
    <property type="match status" value="1"/>
</dbReference>
<dbReference type="InterPro" id="IPR047266">
    <property type="entry name" value="KMT5A-like_SET"/>
</dbReference>
<dbReference type="GO" id="GO:0032259">
    <property type="term" value="P:methylation"/>
    <property type="evidence" value="ECO:0007669"/>
    <property type="project" value="UniProtKB-KW"/>
</dbReference>
<dbReference type="GO" id="GO:0005700">
    <property type="term" value="C:polytene chromosome"/>
    <property type="evidence" value="ECO:0007669"/>
    <property type="project" value="TreeGrafter"/>
</dbReference>
<dbReference type="PANTHER" id="PTHR46167:SF1">
    <property type="entry name" value="N-LYSINE METHYLTRANSFERASE KMT5A"/>
    <property type="match status" value="1"/>
</dbReference>
<dbReference type="PROSITE" id="PS50280">
    <property type="entry name" value="SET"/>
    <property type="match status" value="1"/>
</dbReference>
<keyword evidence="9" id="KW-0805">Transcription regulation</keyword>
<dbReference type="AlphaFoldDB" id="X1ZCN7"/>
<dbReference type="SUPFAM" id="SSF82199">
    <property type="entry name" value="SET domain"/>
    <property type="match status" value="1"/>
</dbReference>
<dbReference type="GO" id="GO:0140944">
    <property type="term" value="F:histone H4K20 monomethyltransferase activity"/>
    <property type="evidence" value="ECO:0007669"/>
    <property type="project" value="UniProtKB-EC"/>
</dbReference>
<sequence length="284" mass="32275">MADILTQGTHREKFYRPSSPHDLSCKETITTEESPVKVERKPVICRSDDVERGGLKLTIRMTTQTQPKPKVKGKRRKAQNADAKPKLPKASSRSKSTKTHSKDQSKSCQSHLMTDFFPVRRSNRMTAAMMKKEKQSSLEEAILQKREEGLEVVEFVGKGRGVVACKPFRRGDFVVEYAGDLVDLKTARNRETEYNKNPDIGCYMYYFRCGNQTYCVDATAESGRLGRLLNHSRHGNCATKPVVIADRPYLILVAKQDIEEGEELLYDYGDRSAESLRAHPWLNL</sequence>
<dbReference type="GO" id="GO:0005634">
    <property type="term" value="C:nucleus"/>
    <property type="evidence" value="ECO:0007669"/>
    <property type="project" value="UniProtKB-SubCell"/>
</dbReference>
<keyword evidence="6" id="KW-0808">Transferase</keyword>
<keyword evidence="16" id="KW-1185">Reference proteome</keyword>
<evidence type="ECO:0000313" key="16">
    <source>
        <dbReference type="Proteomes" id="UP000014760"/>
    </source>
</evidence>
<evidence type="ECO:0000256" key="12">
    <source>
        <dbReference type="ARBA" id="ARBA00047784"/>
    </source>
</evidence>
<evidence type="ECO:0000256" key="11">
    <source>
        <dbReference type="ARBA" id="ARBA00023242"/>
    </source>
</evidence>
<dbReference type="EC" id="2.1.1.361" evidence="3"/>
<evidence type="ECO:0000313" key="15">
    <source>
        <dbReference type="EnsemblMetazoa" id="CapteP172225"/>
    </source>
</evidence>
<dbReference type="GO" id="GO:0006357">
    <property type="term" value="P:regulation of transcription by RNA polymerase II"/>
    <property type="evidence" value="ECO:0007669"/>
    <property type="project" value="TreeGrafter"/>
</dbReference>
<keyword evidence="11" id="KW-0539">Nucleus</keyword>
<protein>
    <recommendedName>
        <fullName evidence="3">[histone H4]-lysine(20) N-methyltransferase</fullName>
        <ecNumber evidence="3">2.1.1.361</ecNumber>
    </recommendedName>
</protein>
<dbReference type="InterPro" id="IPR051760">
    <property type="entry name" value="KMT5A"/>
</dbReference>